<dbReference type="RefSeq" id="WP_055300505.1">
    <property type="nucleotide sequence ID" value="NZ_CP075193.1"/>
</dbReference>
<sequence length="509" mass="57876">MNKVIPLLAILLWFCTACGEKKSTLVISDQPVSANFMGNGVEWSAYPHGDSPEAEWGYLMTDEKLQKVCSRLDYMKPRIVRLMDVAGWRYFKGVDTKGNPIVDFECAEVKMVCKLLDYCQKNGITVLIGDYGVPGFWGYKGKVDRVDDPRYVDMTIRYLSYLIKERGYDCIKYYIITNEPNGTWACTNGDWEQWKRGVSMFAEGFKAAGLPLEMSAPDVVEMSDNPASEYTGRQWVEQTMIQLDSIVGNYNIHCYADAYFVRDGRFQKHHKEVADILKTTGKPVIFGEIGVLYKTGELGEEYKKLLPQKPFASEDSQLHVYDYVYGIDAADALIQSMKAGFQGASAWMLDDAMHTIGDLGDKNQLKVWGFWNSLGTELLNDEKEEEIRPWFFTWSLMCRYFLPGMEIFNPENEELFPNLRVVAGRKGEEATIALLNAGDSTYTFCLKMNVGSSKQDFAVYSYTQTGYKTDENSFPVAESVARAKDLLSGEEEIKILPRSFKLYTNIKID</sequence>
<dbReference type="SUPFAM" id="SSF51445">
    <property type="entry name" value="(Trans)glycosidases"/>
    <property type="match status" value="1"/>
</dbReference>
<dbReference type="InterPro" id="IPR017853">
    <property type="entry name" value="GH"/>
</dbReference>
<name>A0A139JZK6_BACT4</name>
<gene>
    <name evidence="1" type="ORF">ERS852511_03700</name>
</gene>
<dbReference type="EMBL" id="CZAP01000016">
    <property type="protein sequence ID" value="CUP92988.1"/>
    <property type="molecule type" value="Genomic_DNA"/>
</dbReference>
<dbReference type="Gene3D" id="3.20.20.80">
    <property type="entry name" value="Glycosidases"/>
    <property type="match status" value="1"/>
</dbReference>
<dbReference type="PATRIC" id="fig|818.29.peg.4197"/>
<dbReference type="Proteomes" id="UP000095576">
    <property type="component" value="Unassembled WGS sequence"/>
</dbReference>
<organism evidence="1 2">
    <name type="scientific">Bacteroides thetaiotaomicron</name>
    <dbReference type="NCBI Taxonomy" id="818"/>
    <lineage>
        <taxon>Bacteria</taxon>
        <taxon>Pseudomonadati</taxon>
        <taxon>Bacteroidota</taxon>
        <taxon>Bacteroidia</taxon>
        <taxon>Bacteroidales</taxon>
        <taxon>Bacteroidaceae</taxon>
        <taxon>Bacteroides</taxon>
    </lineage>
</organism>
<evidence type="ECO:0000313" key="1">
    <source>
        <dbReference type="EMBL" id="CUP92988.1"/>
    </source>
</evidence>
<evidence type="ECO:0000313" key="2">
    <source>
        <dbReference type="Proteomes" id="UP000095576"/>
    </source>
</evidence>
<reference evidence="1 2" key="1">
    <citation type="submission" date="2015-09" db="EMBL/GenBank/DDBJ databases">
        <authorList>
            <consortium name="Pathogen Informatics"/>
        </authorList>
    </citation>
    <scope>NUCLEOTIDE SEQUENCE [LARGE SCALE GENOMIC DNA]</scope>
    <source>
        <strain evidence="1 2">2789STDY5834899</strain>
    </source>
</reference>
<proteinExistence type="predicted"/>
<accession>A0A139JZK6</accession>
<dbReference type="AlphaFoldDB" id="A0A139JZK6"/>
<protein>
    <submittedName>
        <fullName evidence="1">Alpha-galactosidase</fullName>
    </submittedName>
</protein>